<dbReference type="AlphaFoldDB" id="A0A0F9ER12"/>
<gene>
    <name evidence="2" type="ORF">LCGC14_2044450</name>
</gene>
<keyword evidence="1" id="KW-0472">Membrane</keyword>
<feature type="transmembrane region" description="Helical" evidence="1">
    <location>
        <begin position="24"/>
        <end position="45"/>
    </location>
</feature>
<keyword evidence="1" id="KW-0812">Transmembrane</keyword>
<sequence>MSKPRLIMTPQAQRARIEKLLKDIFRLLALILGALTFGIGASLGLK</sequence>
<evidence type="ECO:0000256" key="1">
    <source>
        <dbReference type="SAM" id="Phobius"/>
    </source>
</evidence>
<dbReference type="EMBL" id="LAZR01024031">
    <property type="protein sequence ID" value="KKL76484.1"/>
    <property type="molecule type" value="Genomic_DNA"/>
</dbReference>
<organism evidence="2">
    <name type="scientific">marine sediment metagenome</name>
    <dbReference type="NCBI Taxonomy" id="412755"/>
    <lineage>
        <taxon>unclassified sequences</taxon>
        <taxon>metagenomes</taxon>
        <taxon>ecological metagenomes</taxon>
    </lineage>
</organism>
<name>A0A0F9ER12_9ZZZZ</name>
<proteinExistence type="predicted"/>
<evidence type="ECO:0000313" key="2">
    <source>
        <dbReference type="EMBL" id="KKL76484.1"/>
    </source>
</evidence>
<protein>
    <submittedName>
        <fullName evidence="2">Uncharacterized protein</fullName>
    </submittedName>
</protein>
<reference evidence="2" key="1">
    <citation type="journal article" date="2015" name="Nature">
        <title>Complex archaea that bridge the gap between prokaryotes and eukaryotes.</title>
        <authorList>
            <person name="Spang A."/>
            <person name="Saw J.H."/>
            <person name="Jorgensen S.L."/>
            <person name="Zaremba-Niedzwiedzka K."/>
            <person name="Martijn J."/>
            <person name="Lind A.E."/>
            <person name="van Eijk R."/>
            <person name="Schleper C."/>
            <person name="Guy L."/>
            <person name="Ettema T.J."/>
        </authorList>
    </citation>
    <scope>NUCLEOTIDE SEQUENCE</scope>
</reference>
<keyword evidence="1" id="KW-1133">Transmembrane helix</keyword>
<accession>A0A0F9ER12</accession>
<comment type="caution">
    <text evidence="2">The sequence shown here is derived from an EMBL/GenBank/DDBJ whole genome shotgun (WGS) entry which is preliminary data.</text>
</comment>